<feature type="region of interest" description="Disordered" evidence="7">
    <location>
        <begin position="578"/>
        <end position="609"/>
    </location>
</feature>
<feature type="compositionally biased region" description="Gly residues" evidence="7">
    <location>
        <begin position="499"/>
        <end position="520"/>
    </location>
</feature>
<evidence type="ECO:0000256" key="2">
    <source>
        <dbReference type="ARBA" id="ARBA00023015"/>
    </source>
</evidence>
<protein>
    <submittedName>
        <fullName evidence="8">Uncharacterized protein</fullName>
    </submittedName>
</protein>
<comment type="subcellular location">
    <subcellularLocation>
        <location evidence="1">Nucleus</location>
    </subcellularLocation>
</comment>
<feature type="compositionally biased region" description="Low complexity" evidence="7">
    <location>
        <begin position="587"/>
        <end position="602"/>
    </location>
</feature>
<feature type="coiled-coil region" evidence="6">
    <location>
        <begin position="540"/>
        <end position="570"/>
    </location>
</feature>
<keyword evidence="6" id="KW-0175">Coiled coil</keyword>
<keyword evidence="2" id="KW-0805">Transcription regulation</keyword>
<organism evidence="8 9">
    <name type="scientific">Staphylotrichum longicolle</name>
    <dbReference type="NCBI Taxonomy" id="669026"/>
    <lineage>
        <taxon>Eukaryota</taxon>
        <taxon>Fungi</taxon>
        <taxon>Dikarya</taxon>
        <taxon>Ascomycota</taxon>
        <taxon>Pezizomycotina</taxon>
        <taxon>Sordariomycetes</taxon>
        <taxon>Sordariomycetidae</taxon>
        <taxon>Sordariales</taxon>
        <taxon>Chaetomiaceae</taxon>
        <taxon>Staphylotrichum</taxon>
    </lineage>
</organism>
<comment type="caution">
    <text evidence="8">The sequence shown here is derived from an EMBL/GenBank/DDBJ whole genome shotgun (WGS) entry which is preliminary data.</text>
</comment>
<sequence length="714" mass="76363">MGLADPTGPSKTFTIDIAMPADDDITDSLEALRLTHEQALNMLAPDVSEGDDDEEEQEGYDYDQEMMMTAAAGGDYDWLDQASVSGVGSSSVLSHASSLPVGASALSTPPSSVVTQAQAQSRPQGEGQGDGPKAKSRTLASLRLQPQFNLDSAGKLLETFRGLMLNHFHCVVVREEDTVAGMAKERPFVLLAVLAAASGSRTLQGHSLYDEEFRKVLGLKYPFHLRPKNKQAVQYIRMVVDIISDLELDDDPGTDSIDVPPAPERLDQIRLYLASYYLVSAFASTWGRSPSLTYTDYTARCCDLLQAHSPLHGDHVLAWQVRLQRLIEETNDLRRTQRGQTSQSEYQINLMIRGMETQLTEWETRMAPRVADTPSIRIAVLFTRVFLSGAPLLKLPSLRAGPLPRRPAPPGLGRPALHALYDYLLALDPAEVNSFIGIEWGALILAVILASACRSRSRPCARSGTMARRGAIRFGEYVDRFCRMGGGVDAAEIRAGLQGAGRGAGGSSTSTSGGGGGGAQEGRRSMDVLSASKIVLEMVKKKYLRRVAKLEQQQQHKQQQNQQRDTQMEALLAAAAAAPHPMPPRGPSSSSSSSTRSGRGTSYDPAVSGCPMMDGSLEPYYPYWDETFTAPLAMASAFATAAPPPPQVQQQGAGMVVDGPAGLADGGVGVGMGVGVGVGADPAGVAALGVLPNDLWTAMTMGWAAQGDVDFEGL</sequence>
<feature type="region of interest" description="Disordered" evidence="7">
    <location>
        <begin position="104"/>
        <end position="136"/>
    </location>
</feature>
<evidence type="ECO:0000256" key="4">
    <source>
        <dbReference type="ARBA" id="ARBA00023163"/>
    </source>
</evidence>
<evidence type="ECO:0000313" key="8">
    <source>
        <dbReference type="EMBL" id="KAG7291863.1"/>
    </source>
</evidence>
<feature type="compositionally biased region" description="Polar residues" evidence="7">
    <location>
        <begin position="105"/>
        <end position="123"/>
    </location>
</feature>
<dbReference type="Proteomes" id="UP001197093">
    <property type="component" value="Unassembled WGS sequence"/>
</dbReference>
<keyword evidence="4" id="KW-0804">Transcription</keyword>
<feature type="region of interest" description="Disordered" evidence="7">
    <location>
        <begin position="499"/>
        <end position="524"/>
    </location>
</feature>
<dbReference type="GO" id="GO:0000976">
    <property type="term" value="F:transcription cis-regulatory region binding"/>
    <property type="evidence" value="ECO:0007669"/>
    <property type="project" value="TreeGrafter"/>
</dbReference>
<evidence type="ECO:0000313" key="9">
    <source>
        <dbReference type="Proteomes" id="UP001197093"/>
    </source>
</evidence>
<evidence type="ECO:0000256" key="3">
    <source>
        <dbReference type="ARBA" id="ARBA00023125"/>
    </source>
</evidence>
<proteinExistence type="predicted"/>
<gene>
    <name evidence="8" type="ORF">NEMBOFW57_001885</name>
</gene>
<name>A0AAD4F6X7_9PEZI</name>
<accession>A0AAD4F6X7</accession>
<evidence type="ECO:0000256" key="7">
    <source>
        <dbReference type="SAM" id="MobiDB-lite"/>
    </source>
</evidence>
<dbReference type="InterPro" id="IPR051089">
    <property type="entry name" value="prtT"/>
</dbReference>
<keyword evidence="5" id="KW-0539">Nucleus</keyword>
<evidence type="ECO:0000256" key="1">
    <source>
        <dbReference type="ARBA" id="ARBA00004123"/>
    </source>
</evidence>
<reference evidence="8" key="1">
    <citation type="submission" date="2023-02" db="EMBL/GenBank/DDBJ databases">
        <authorList>
            <person name="Palmer J.M."/>
        </authorList>
    </citation>
    <scope>NUCLEOTIDE SEQUENCE</scope>
    <source>
        <strain evidence="8">FW57</strain>
    </source>
</reference>
<dbReference type="PANTHER" id="PTHR31845">
    <property type="entry name" value="FINGER DOMAIN PROTEIN, PUTATIVE-RELATED"/>
    <property type="match status" value="1"/>
</dbReference>
<dbReference type="EMBL" id="JAHCVI010000001">
    <property type="protein sequence ID" value="KAG7291863.1"/>
    <property type="molecule type" value="Genomic_DNA"/>
</dbReference>
<keyword evidence="9" id="KW-1185">Reference proteome</keyword>
<evidence type="ECO:0000256" key="6">
    <source>
        <dbReference type="SAM" id="Coils"/>
    </source>
</evidence>
<dbReference type="AlphaFoldDB" id="A0AAD4F6X7"/>
<keyword evidence="3" id="KW-0238">DNA-binding</keyword>
<dbReference type="GO" id="GO:0005634">
    <property type="term" value="C:nucleus"/>
    <property type="evidence" value="ECO:0007669"/>
    <property type="project" value="UniProtKB-SubCell"/>
</dbReference>
<dbReference type="GO" id="GO:0000981">
    <property type="term" value="F:DNA-binding transcription factor activity, RNA polymerase II-specific"/>
    <property type="evidence" value="ECO:0007669"/>
    <property type="project" value="TreeGrafter"/>
</dbReference>
<evidence type="ECO:0000256" key="5">
    <source>
        <dbReference type="ARBA" id="ARBA00023242"/>
    </source>
</evidence>
<dbReference type="PANTHER" id="PTHR31845:SF39">
    <property type="entry name" value="TRANSCRIPTION FACTOR PBCR-RELATED"/>
    <property type="match status" value="1"/>
</dbReference>